<dbReference type="InterPro" id="IPR036291">
    <property type="entry name" value="NAD(P)-bd_dom_sf"/>
</dbReference>
<dbReference type="PANTHER" id="PTHR43377">
    <property type="entry name" value="BILIVERDIN REDUCTASE A"/>
    <property type="match status" value="1"/>
</dbReference>
<dbReference type="SUPFAM" id="SSF55347">
    <property type="entry name" value="Glyceraldehyde-3-phosphate dehydrogenase-like, C-terminal domain"/>
    <property type="match status" value="1"/>
</dbReference>
<evidence type="ECO:0000313" key="4">
    <source>
        <dbReference type="Proteomes" id="UP000192872"/>
    </source>
</evidence>
<dbReference type="GO" id="GO:0000166">
    <property type="term" value="F:nucleotide binding"/>
    <property type="evidence" value="ECO:0007669"/>
    <property type="project" value="InterPro"/>
</dbReference>
<protein>
    <submittedName>
        <fullName evidence="3">Uncharacterized protein</fullName>
    </submittedName>
</protein>
<dbReference type="EMBL" id="LWDL01000012">
    <property type="protein sequence ID" value="OQW52484.1"/>
    <property type="molecule type" value="Genomic_DNA"/>
</dbReference>
<sequence>MAEMSPDHWPRVAVIGCGYWGKNLVRNFAELGVLAGLVDHRPELTRSLSQRHGGTAMDFADVLANPQIEALAVVTPGPSHFELARQGLEAGKHVYVEKPLAMSSAEVRILDDLAKRQRRTLMGGHILRYHSAFETLLAMTEAGEVGPVRHIVSERLNLGKILIDEDVIWSLAPHDLSMILAVMKTEPDAVICHGDAFLRTGVSDMATLRLVFSGHRSAQVRLSWMSPVKQHRLTVTGEAGVIVFDDTRGWSEKLTLHRPALDWDDAAVQPAPGQPQAVMVAESEPLKAECRHFLNATRSGATPLTDGKESHAVISVIERAQASLQANGAAR</sequence>
<dbReference type="InterPro" id="IPR051450">
    <property type="entry name" value="Gfo/Idh/MocA_Oxidoreductases"/>
</dbReference>
<dbReference type="Proteomes" id="UP000192872">
    <property type="component" value="Unassembled WGS sequence"/>
</dbReference>
<dbReference type="SUPFAM" id="SSF51735">
    <property type="entry name" value="NAD(P)-binding Rossmann-fold domains"/>
    <property type="match status" value="1"/>
</dbReference>
<name>A0A1W9HZ60_9HYPH</name>
<dbReference type="RefSeq" id="WP_376801636.1">
    <property type="nucleotide sequence ID" value="NZ_DBNB01000020.1"/>
</dbReference>
<evidence type="ECO:0000259" key="1">
    <source>
        <dbReference type="Pfam" id="PF01408"/>
    </source>
</evidence>
<accession>A0A1W9HZ60</accession>
<dbReference type="STRING" id="1827387.A4S15_06465"/>
<dbReference type="Gene3D" id="3.30.360.10">
    <property type="entry name" value="Dihydrodipicolinate Reductase, domain 2"/>
    <property type="match status" value="1"/>
</dbReference>
<feature type="domain" description="GFO/IDH/MocA-like oxidoreductase" evidence="2">
    <location>
        <begin position="135"/>
        <end position="242"/>
    </location>
</feature>
<reference evidence="3 4" key="1">
    <citation type="journal article" date="2017" name="Water Res.">
        <title>Comammox in drinking water systems.</title>
        <authorList>
            <person name="Wang Y."/>
            <person name="Ma L."/>
            <person name="Mao Y."/>
            <person name="Jiang X."/>
            <person name="Xia Y."/>
            <person name="Yu K."/>
            <person name="Li B."/>
            <person name="Zhang T."/>
        </authorList>
    </citation>
    <scope>NUCLEOTIDE SEQUENCE [LARGE SCALE GENOMIC DNA]</scope>
    <source>
        <strain evidence="3">SG_bin8</strain>
    </source>
</reference>
<dbReference type="Pfam" id="PF22725">
    <property type="entry name" value="GFO_IDH_MocA_C3"/>
    <property type="match status" value="1"/>
</dbReference>
<proteinExistence type="predicted"/>
<dbReference type="Pfam" id="PF01408">
    <property type="entry name" value="GFO_IDH_MocA"/>
    <property type="match status" value="1"/>
</dbReference>
<dbReference type="InterPro" id="IPR000683">
    <property type="entry name" value="Gfo/Idh/MocA-like_OxRdtase_N"/>
</dbReference>
<dbReference type="AlphaFoldDB" id="A0A1W9HZ60"/>
<dbReference type="Gene3D" id="3.40.50.720">
    <property type="entry name" value="NAD(P)-binding Rossmann-like Domain"/>
    <property type="match status" value="1"/>
</dbReference>
<gene>
    <name evidence="3" type="ORF">A4S15_06465</name>
</gene>
<feature type="domain" description="Gfo/Idh/MocA-like oxidoreductase N-terminal" evidence="1">
    <location>
        <begin position="11"/>
        <end position="125"/>
    </location>
</feature>
<evidence type="ECO:0000313" key="3">
    <source>
        <dbReference type="EMBL" id="OQW52484.1"/>
    </source>
</evidence>
<dbReference type="InterPro" id="IPR055170">
    <property type="entry name" value="GFO_IDH_MocA-like_dom"/>
</dbReference>
<evidence type="ECO:0000259" key="2">
    <source>
        <dbReference type="Pfam" id="PF22725"/>
    </source>
</evidence>
<comment type="caution">
    <text evidence="3">The sequence shown here is derived from an EMBL/GenBank/DDBJ whole genome shotgun (WGS) entry which is preliminary data.</text>
</comment>
<dbReference type="PANTHER" id="PTHR43377:SF6">
    <property type="entry name" value="GFO_IDH_MOCA-LIKE OXIDOREDUCTASE N-TERMINAL DOMAIN-CONTAINING PROTEIN"/>
    <property type="match status" value="1"/>
</dbReference>
<organism evidence="3 4">
    <name type="scientific">Candidatus Raskinella chloraquaticus</name>
    <dbReference type="NCBI Taxonomy" id="1951219"/>
    <lineage>
        <taxon>Bacteria</taxon>
        <taxon>Pseudomonadati</taxon>
        <taxon>Pseudomonadota</taxon>
        <taxon>Alphaproteobacteria</taxon>
        <taxon>Hyphomicrobiales</taxon>
        <taxon>Phreatobacteraceae</taxon>
        <taxon>Candidatus Raskinella</taxon>
    </lineage>
</organism>